<sequence>LEIMPKSGIYVELKWDYMVQGVPYPPSGFSELDNGVVPSGRESGLGSTKQPERFINESHYGDVIHPSSQYRSPSVVNGIRDYEDQQAAYIQDGLGEERMHRGLSERMSNLSFSQSQQDQNGVRWRNPDLPEVIAFLSNPDKDVRANAAAYLQHLSYNSDNIKQKTRHLGGLPPLVALLDDDNTDVYRNACGALRAKEKVYTQKRQEGKSTTVSLKNPNLSYGRQNDENKRSIQRAGGVTALVRLLRKSKAEEVHELATSVLWNLSSCEELKRPIIDESLSTVVSLVLFPHSGYDQNNPVTPHWSTVLRNTTGILRNISSAGEYARKVLREANGLVECLLYLVRVSVQVNDIENKSVENSVCVLRNLSYRCQEIEDPNYDRYPVPSQTRATAQPTSENFGCFGATKKKKDAMASPGSTAPGIAPSDGTREKVPGGNLERTEPPKGMELLWQPDVSKYAMRDLVQKLPTGNASQDQATSDETISAVLATLNEVIKKNAEFSRSLLEAEGVPRLINLARPRQ</sequence>
<dbReference type="GO" id="GO:0098609">
    <property type="term" value="P:cell-cell adhesion"/>
    <property type="evidence" value="ECO:0007669"/>
    <property type="project" value="InterPro"/>
</dbReference>
<evidence type="ECO:0000256" key="2">
    <source>
        <dbReference type="ARBA" id="ARBA00005462"/>
    </source>
</evidence>
<evidence type="ECO:0000256" key="4">
    <source>
        <dbReference type="ARBA" id="ARBA00022889"/>
    </source>
</evidence>
<feature type="compositionally biased region" description="Polar residues" evidence="7">
    <location>
        <begin position="208"/>
        <end position="223"/>
    </location>
</feature>
<feature type="region of interest" description="Disordered" evidence="7">
    <location>
        <begin position="204"/>
        <end position="224"/>
    </location>
</feature>
<evidence type="ECO:0000256" key="1">
    <source>
        <dbReference type="ARBA" id="ARBA00004282"/>
    </source>
</evidence>
<evidence type="ECO:0000256" key="7">
    <source>
        <dbReference type="SAM" id="MobiDB-lite"/>
    </source>
</evidence>
<dbReference type="Gene3D" id="1.25.10.10">
    <property type="entry name" value="Leucine-rich Repeat Variant"/>
    <property type="match status" value="3"/>
</dbReference>
<comment type="similarity">
    <text evidence="2">Belongs to the beta-catenin family.</text>
</comment>
<dbReference type="Pfam" id="PF00514">
    <property type="entry name" value="Arm"/>
    <property type="match status" value="2"/>
</dbReference>
<proteinExistence type="inferred from homology"/>
<feature type="compositionally biased region" description="Basic and acidic residues" evidence="7">
    <location>
        <begin position="426"/>
        <end position="442"/>
    </location>
</feature>
<feature type="region of interest" description="Disordered" evidence="7">
    <location>
        <begin position="408"/>
        <end position="442"/>
    </location>
</feature>
<dbReference type="GO" id="GO:0005737">
    <property type="term" value="C:cytoplasm"/>
    <property type="evidence" value="ECO:0007669"/>
    <property type="project" value="TreeGrafter"/>
</dbReference>
<dbReference type="AlphaFoldDB" id="A0AA88L1T0"/>
<feature type="repeat" description="ARM" evidence="6">
    <location>
        <begin position="169"/>
        <end position="194"/>
    </location>
</feature>
<evidence type="ECO:0000256" key="6">
    <source>
        <dbReference type="PROSITE-ProRule" id="PRU00259"/>
    </source>
</evidence>
<dbReference type="Proteomes" id="UP001187531">
    <property type="component" value="Unassembled WGS sequence"/>
</dbReference>
<protein>
    <submittedName>
        <fullName evidence="8">Uncharacterized protein</fullName>
    </submittedName>
</protein>
<feature type="compositionally biased region" description="Polar residues" evidence="7">
    <location>
        <begin position="384"/>
        <end position="397"/>
    </location>
</feature>
<reference evidence="8" key="1">
    <citation type="submission" date="2023-07" db="EMBL/GenBank/DDBJ databases">
        <title>Chromosome-level genome assembly of Artemia franciscana.</title>
        <authorList>
            <person name="Jo E."/>
        </authorList>
    </citation>
    <scope>NUCLEOTIDE SEQUENCE</scope>
    <source>
        <tissue evidence="8">Whole body</tissue>
    </source>
</reference>
<evidence type="ECO:0000256" key="5">
    <source>
        <dbReference type="ARBA" id="ARBA00022949"/>
    </source>
</evidence>
<dbReference type="SUPFAM" id="SSF48371">
    <property type="entry name" value="ARM repeat"/>
    <property type="match status" value="1"/>
</dbReference>
<accession>A0AA88L1T0</accession>
<evidence type="ECO:0000256" key="3">
    <source>
        <dbReference type="ARBA" id="ARBA00022737"/>
    </source>
</evidence>
<feature type="non-terminal residue" evidence="8">
    <location>
        <position position="1"/>
    </location>
</feature>
<feature type="region of interest" description="Disordered" evidence="7">
    <location>
        <begin position="379"/>
        <end position="398"/>
    </location>
</feature>
<dbReference type="InterPro" id="IPR016024">
    <property type="entry name" value="ARM-type_fold"/>
</dbReference>
<keyword evidence="9" id="KW-1185">Reference proteome</keyword>
<feature type="non-terminal residue" evidence="8">
    <location>
        <position position="519"/>
    </location>
</feature>
<dbReference type="PANTHER" id="PTHR10372:SF27">
    <property type="entry name" value="ADHERENS JUNCTION PROTEIN P120"/>
    <property type="match status" value="1"/>
</dbReference>
<dbReference type="GO" id="GO:0005886">
    <property type="term" value="C:plasma membrane"/>
    <property type="evidence" value="ECO:0007669"/>
    <property type="project" value="TreeGrafter"/>
</dbReference>
<keyword evidence="4" id="KW-0130">Cell adhesion</keyword>
<organism evidence="8 9">
    <name type="scientific">Artemia franciscana</name>
    <name type="common">Brine shrimp</name>
    <name type="synonym">Artemia sanfranciscana</name>
    <dbReference type="NCBI Taxonomy" id="6661"/>
    <lineage>
        <taxon>Eukaryota</taxon>
        <taxon>Metazoa</taxon>
        <taxon>Ecdysozoa</taxon>
        <taxon>Arthropoda</taxon>
        <taxon>Crustacea</taxon>
        <taxon>Branchiopoda</taxon>
        <taxon>Anostraca</taxon>
        <taxon>Artemiidae</taxon>
        <taxon>Artemia</taxon>
    </lineage>
</organism>
<dbReference type="SMART" id="SM00185">
    <property type="entry name" value="ARM"/>
    <property type="match status" value="4"/>
</dbReference>
<gene>
    <name evidence="8" type="ORF">QYM36_009275</name>
</gene>
<dbReference type="GO" id="GO:0005912">
    <property type="term" value="C:adherens junction"/>
    <property type="evidence" value="ECO:0007669"/>
    <property type="project" value="TreeGrafter"/>
</dbReference>
<dbReference type="PANTHER" id="PTHR10372">
    <property type="entry name" value="PLAKOPHILLIN-RELATED"/>
    <property type="match status" value="1"/>
</dbReference>
<dbReference type="GO" id="GO:0005634">
    <property type="term" value="C:nucleus"/>
    <property type="evidence" value="ECO:0007669"/>
    <property type="project" value="TreeGrafter"/>
</dbReference>
<dbReference type="PROSITE" id="PS50176">
    <property type="entry name" value="ARM_REPEAT"/>
    <property type="match status" value="2"/>
</dbReference>
<evidence type="ECO:0000313" key="9">
    <source>
        <dbReference type="Proteomes" id="UP001187531"/>
    </source>
</evidence>
<comment type="caution">
    <text evidence="8">The sequence shown here is derived from an EMBL/GenBank/DDBJ whole genome shotgun (WGS) entry which is preliminary data.</text>
</comment>
<evidence type="ECO:0000313" key="8">
    <source>
        <dbReference type="EMBL" id="KAK2713352.1"/>
    </source>
</evidence>
<name>A0AA88L1T0_ARTSF</name>
<dbReference type="EMBL" id="JAVRJZ010000014">
    <property type="protein sequence ID" value="KAK2713352.1"/>
    <property type="molecule type" value="Genomic_DNA"/>
</dbReference>
<dbReference type="InterPro" id="IPR028435">
    <property type="entry name" value="Plakophilin/d_Catenin"/>
</dbReference>
<comment type="subcellular location">
    <subcellularLocation>
        <location evidence="1">Cell junction</location>
    </subcellularLocation>
</comment>
<feature type="repeat" description="ARM" evidence="6">
    <location>
        <begin position="236"/>
        <end position="279"/>
    </location>
</feature>
<keyword evidence="3" id="KW-0677">Repeat</keyword>
<keyword evidence="5" id="KW-0965">Cell junction</keyword>
<dbReference type="InterPro" id="IPR011989">
    <property type="entry name" value="ARM-like"/>
</dbReference>
<dbReference type="InterPro" id="IPR000225">
    <property type="entry name" value="Armadillo"/>
</dbReference>